<dbReference type="AlphaFoldDB" id="A0A6M3LLM8"/>
<sequence length="82" mass="9130">MKKVLYFISLALALGFLGCAGMPTCPPENNIVMTPRGLVTIPKGLFDNEIDSETGERNYMPEAELDKIMEDFAREMRKSDGT</sequence>
<gene>
    <name evidence="1" type="ORF">MM415B03829_0013</name>
</gene>
<proteinExistence type="predicted"/>
<dbReference type="EMBL" id="MT143240">
    <property type="protein sequence ID" value="QJA94542.1"/>
    <property type="molecule type" value="Genomic_DNA"/>
</dbReference>
<evidence type="ECO:0000313" key="1">
    <source>
        <dbReference type="EMBL" id="QJA94542.1"/>
    </source>
</evidence>
<name>A0A6M3LLM8_9ZZZZ</name>
<protein>
    <submittedName>
        <fullName evidence="1">Uncharacterized protein</fullName>
    </submittedName>
</protein>
<organism evidence="1">
    <name type="scientific">viral metagenome</name>
    <dbReference type="NCBI Taxonomy" id="1070528"/>
    <lineage>
        <taxon>unclassified sequences</taxon>
        <taxon>metagenomes</taxon>
        <taxon>organismal metagenomes</taxon>
    </lineage>
</organism>
<reference evidence="1" key="1">
    <citation type="submission" date="2020-03" db="EMBL/GenBank/DDBJ databases">
        <title>The deep terrestrial virosphere.</title>
        <authorList>
            <person name="Holmfeldt K."/>
            <person name="Nilsson E."/>
            <person name="Simone D."/>
            <person name="Lopez-Fernandez M."/>
            <person name="Wu X."/>
            <person name="de Brujin I."/>
            <person name="Lundin D."/>
            <person name="Andersson A."/>
            <person name="Bertilsson S."/>
            <person name="Dopson M."/>
        </authorList>
    </citation>
    <scope>NUCLEOTIDE SEQUENCE</scope>
    <source>
        <strain evidence="1">MM415B03829</strain>
    </source>
</reference>
<dbReference type="PROSITE" id="PS51257">
    <property type="entry name" value="PROKAR_LIPOPROTEIN"/>
    <property type="match status" value="1"/>
</dbReference>
<accession>A0A6M3LLM8</accession>